<evidence type="ECO:0000313" key="4">
    <source>
        <dbReference type="EMBL" id="GAA2155550.1"/>
    </source>
</evidence>
<dbReference type="Proteomes" id="UP001501771">
    <property type="component" value="Unassembled WGS sequence"/>
</dbReference>
<evidence type="ECO:0000313" key="5">
    <source>
        <dbReference type="Proteomes" id="UP001501771"/>
    </source>
</evidence>
<evidence type="ECO:0000259" key="3">
    <source>
        <dbReference type="SMART" id="SM00507"/>
    </source>
</evidence>
<dbReference type="Gene3D" id="1.10.30.50">
    <property type="match status" value="1"/>
</dbReference>
<evidence type="ECO:0000256" key="2">
    <source>
        <dbReference type="SAM" id="MobiDB-lite"/>
    </source>
</evidence>
<keyword evidence="4" id="KW-0540">Nuclease</keyword>
<feature type="domain" description="HNH nuclease" evidence="3">
    <location>
        <begin position="340"/>
        <end position="393"/>
    </location>
</feature>
<comment type="similarity">
    <text evidence="1">Belongs to the Rv1128c/1148c/1588c/1702c/1945/3466 family.</text>
</comment>
<reference evidence="4 5" key="1">
    <citation type="journal article" date="2019" name="Int. J. Syst. Evol. Microbiol.">
        <title>The Global Catalogue of Microorganisms (GCM) 10K type strain sequencing project: providing services to taxonomists for standard genome sequencing and annotation.</title>
        <authorList>
            <consortium name="The Broad Institute Genomics Platform"/>
            <consortium name="The Broad Institute Genome Sequencing Center for Infectious Disease"/>
            <person name="Wu L."/>
            <person name="Ma J."/>
        </authorList>
    </citation>
    <scope>NUCLEOTIDE SEQUENCE [LARGE SCALE GENOMIC DNA]</scope>
    <source>
        <strain evidence="4 5">JCM 16022</strain>
    </source>
</reference>
<dbReference type="EMBL" id="BAAAQR010000017">
    <property type="protein sequence ID" value="GAA2155550.1"/>
    <property type="molecule type" value="Genomic_DNA"/>
</dbReference>
<sequence length="415" mass="45546">MAVDPLPLKHPLLGDVHAVLQQVEQAAQHDPAYLNTAEKRAALLVVTGAVEQLRAVQLRLLANADDVAVDTGARNVAAWAELAMRVDSRETARAARLGEALDRRWPRLAAAFLDGRATEAQATVLVRALDALPERLGPALLGRAEEYLVEQTAEFAPRELKVLGESVLEKLAPEIAEEEERKKLESEERAARRATSLSMHARGDGATDIRIRVPEHVAARLKVYLESFTSPRQPGRPDPADEQARLPYPRRLGEAFCALLERLPAKVLPQHGGTATSVMVTIPFDQLTSGLGAADLGSGDRITAAEARRLACTADILPVVLGGKGEVLDLGRARRLFSPGQRKAMAVRDRRCRTEGCSIPAAWCEAHHLRPWSQGGRTDFDDGVLLCPWHHHRAHDERFDMSRLASGDVRFTRRT</sequence>
<dbReference type="CDD" id="cd00085">
    <property type="entry name" value="HNHc"/>
    <property type="match status" value="1"/>
</dbReference>
<name>A0ABN3A804_9ACTN</name>
<dbReference type="InterPro" id="IPR003870">
    <property type="entry name" value="DUF222"/>
</dbReference>
<dbReference type="InterPro" id="IPR002711">
    <property type="entry name" value="HNH"/>
</dbReference>
<dbReference type="GO" id="GO:0004519">
    <property type="term" value="F:endonuclease activity"/>
    <property type="evidence" value="ECO:0007669"/>
    <property type="project" value="UniProtKB-KW"/>
</dbReference>
<dbReference type="Pfam" id="PF01844">
    <property type="entry name" value="HNH"/>
    <property type="match status" value="1"/>
</dbReference>
<organism evidence="4 5">
    <name type="scientific">Nocardioides koreensis</name>
    <dbReference type="NCBI Taxonomy" id="433651"/>
    <lineage>
        <taxon>Bacteria</taxon>
        <taxon>Bacillati</taxon>
        <taxon>Actinomycetota</taxon>
        <taxon>Actinomycetes</taxon>
        <taxon>Propionibacteriales</taxon>
        <taxon>Nocardioidaceae</taxon>
        <taxon>Nocardioides</taxon>
    </lineage>
</organism>
<accession>A0ABN3A804</accession>
<keyword evidence="5" id="KW-1185">Reference proteome</keyword>
<gene>
    <name evidence="4" type="ORF">GCM10009844_42790</name>
</gene>
<feature type="region of interest" description="Disordered" evidence="2">
    <location>
        <begin position="178"/>
        <end position="201"/>
    </location>
</feature>
<keyword evidence="4" id="KW-0255">Endonuclease</keyword>
<comment type="caution">
    <text evidence="4">The sequence shown here is derived from an EMBL/GenBank/DDBJ whole genome shotgun (WGS) entry which is preliminary data.</text>
</comment>
<dbReference type="InterPro" id="IPR003615">
    <property type="entry name" value="HNH_nuc"/>
</dbReference>
<keyword evidence="4" id="KW-0378">Hydrolase</keyword>
<dbReference type="SMART" id="SM00507">
    <property type="entry name" value="HNHc"/>
    <property type="match status" value="1"/>
</dbReference>
<dbReference type="RefSeq" id="WP_344157524.1">
    <property type="nucleotide sequence ID" value="NZ_BAAAQR010000017.1"/>
</dbReference>
<proteinExistence type="inferred from homology"/>
<feature type="compositionally biased region" description="Basic and acidic residues" evidence="2">
    <location>
        <begin position="179"/>
        <end position="191"/>
    </location>
</feature>
<evidence type="ECO:0000256" key="1">
    <source>
        <dbReference type="ARBA" id="ARBA00023450"/>
    </source>
</evidence>
<dbReference type="Pfam" id="PF02720">
    <property type="entry name" value="DUF222"/>
    <property type="match status" value="1"/>
</dbReference>
<protein>
    <submittedName>
        <fullName evidence="4">HNH endonuclease signature motif containing protein</fullName>
    </submittedName>
</protein>